<protein>
    <recommendedName>
        <fullName evidence="1">ShKT domain-containing protein</fullName>
    </recommendedName>
</protein>
<dbReference type="AlphaFoldDB" id="A0A0D3I5U4"/>
<dbReference type="Gene3D" id="1.10.10.1940">
    <property type="match status" value="1"/>
</dbReference>
<dbReference type="Proteomes" id="UP000013827">
    <property type="component" value="Unassembled WGS sequence"/>
</dbReference>
<reference evidence="3" key="1">
    <citation type="journal article" date="2013" name="Nature">
        <title>Pan genome of the phytoplankton Emiliania underpins its global distribution.</title>
        <authorList>
            <person name="Read B.A."/>
            <person name="Kegel J."/>
            <person name="Klute M.J."/>
            <person name="Kuo A."/>
            <person name="Lefebvre S.C."/>
            <person name="Maumus F."/>
            <person name="Mayer C."/>
            <person name="Miller J."/>
            <person name="Monier A."/>
            <person name="Salamov A."/>
            <person name="Young J."/>
            <person name="Aguilar M."/>
            <person name="Claverie J.M."/>
            <person name="Frickenhaus S."/>
            <person name="Gonzalez K."/>
            <person name="Herman E.K."/>
            <person name="Lin Y.C."/>
            <person name="Napier J."/>
            <person name="Ogata H."/>
            <person name="Sarno A.F."/>
            <person name="Shmutz J."/>
            <person name="Schroeder D."/>
            <person name="de Vargas C."/>
            <person name="Verret F."/>
            <person name="von Dassow P."/>
            <person name="Valentin K."/>
            <person name="Van de Peer Y."/>
            <person name="Wheeler G."/>
            <person name="Dacks J.B."/>
            <person name="Delwiche C.F."/>
            <person name="Dyhrman S.T."/>
            <person name="Glockner G."/>
            <person name="John U."/>
            <person name="Richards T."/>
            <person name="Worden A.Z."/>
            <person name="Zhang X."/>
            <person name="Grigoriev I.V."/>
            <person name="Allen A.E."/>
            <person name="Bidle K."/>
            <person name="Borodovsky M."/>
            <person name="Bowler C."/>
            <person name="Brownlee C."/>
            <person name="Cock J.M."/>
            <person name="Elias M."/>
            <person name="Gladyshev V.N."/>
            <person name="Groth M."/>
            <person name="Guda C."/>
            <person name="Hadaegh A."/>
            <person name="Iglesias-Rodriguez M.D."/>
            <person name="Jenkins J."/>
            <person name="Jones B.M."/>
            <person name="Lawson T."/>
            <person name="Leese F."/>
            <person name="Lindquist E."/>
            <person name="Lobanov A."/>
            <person name="Lomsadze A."/>
            <person name="Malik S.B."/>
            <person name="Marsh M.E."/>
            <person name="Mackinder L."/>
            <person name="Mock T."/>
            <person name="Mueller-Roeber B."/>
            <person name="Pagarete A."/>
            <person name="Parker M."/>
            <person name="Probert I."/>
            <person name="Quesneville H."/>
            <person name="Raines C."/>
            <person name="Rensing S.A."/>
            <person name="Riano-Pachon D.M."/>
            <person name="Richier S."/>
            <person name="Rokitta S."/>
            <person name="Shiraiwa Y."/>
            <person name="Soanes D.M."/>
            <person name="van der Giezen M."/>
            <person name="Wahlund T.M."/>
            <person name="Williams B."/>
            <person name="Wilson W."/>
            <person name="Wolfe G."/>
            <person name="Wurch L.L."/>
        </authorList>
    </citation>
    <scope>NUCLEOTIDE SEQUENCE</scope>
</reference>
<dbReference type="PROSITE" id="PS51670">
    <property type="entry name" value="SHKT"/>
    <property type="match status" value="1"/>
</dbReference>
<dbReference type="Pfam" id="PF01549">
    <property type="entry name" value="ShK"/>
    <property type="match status" value="1"/>
</dbReference>
<evidence type="ECO:0000313" key="2">
    <source>
        <dbReference type="EnsemblProtists" id="EOD06629"/>
    </source>
</evidence>
<dbReference type="EnsemblProtists" id="EOD06629">
    <property type="protein sequence ID" value="EOD06629"/>
    <property type="gene ID" value="EMIHUDRAFT_258857"/>
</dbReference>
<evidence type="ECO:0000313" key="3">
    <source>
        <dbReference type="Proteomes" id="UP000013827"/>
    </source>
</evidence>
<keyword evidence="3" id="KW-1185">Reference proteome</keyword>
<proteinExistence type="predicted"/>
<dbReference type="HOGENOM" id="CLU_2268924_0_0_1"/>
<sequence>MRGGGGRPASECADSDKRCAEWAGVGECDKNPGFMRSQCQHSCGSCGWVNPHCAGHVAAAKQTGGIDAMFEAAAKRPELRATVHSRPPHGPWAWCQPGLSDAC</sequence>
<evidence type="ECO:0000259" key="1">
    <source>
        <dbReference type="PROSITE" id="PS51670"/>
    </source>
</evidence>
<dbReference type="InterPro" id="IPR003582">
    <property type="entry name" value="ShKT_dom"/>
</dbReference>
<dbReference type="PaxDb" id="2903-EOD06629"/>
<dbReference type="KEGG" id="ehx:EMIHUDRAFT_258857"/>
<reference evidence="2" key="2">
    <citation type="submission" date="2024-10" db="UniProtKB">
        <authorList>
            <consortium name="EnsemblProtists"/>
        </authorList>
    </citation>
    <scope>IDENTIFICATION</scope>
</reference>
<accession>A0A0D3I5U4</accession>
<dbReference type="RefSeq" id="XP_005759058.1">
    <property type="nucleotide sequence ID" value="XM_005759001.1"/>
</dbReference>
<dbReference type="GeneID" id="17252780"/>
<dbReference type="SMART" id="SM00254">
    <property type="entry name" value="ShKT"/>
    <property type="match status" value="1"/>
</dbReference>
<organism evidence="2 3">
    <name type="scientific">Emiliania huxleyi (strain CCMP1516)</name>
    <dbReference type="NCBI Taxonomy" id="280463"/>
    <lineage>
        <taxon>Eukaryota</taxon>
        <taxon>Haptista</taxon>
        <taxon>Haptophyta</taxon>
        <taxon>Prymnesiophyceae</taxon>
        <taxon>Isochrysidales</taxon>
        <taxon>Noelaerhabdaceae</taxon>
        <taxon>Emiliania</taxon>
    </lineage>
</organism>
<name>A0A0D3I5U4_EMIH1</name>
<feature type="domain" description="ShKT" evidence="1">
    <location>
        <begin position="12"/>
        <end position="46"/>
    </location>
</feature>